<name>A0A1Y2HFZ4_9FUNG</name>
<reference evidence="1 2" key="1">
    <citation type="submission" date="2016-07" db="EMBL/GenBank/DDBJ databases">
        <title>Pervasive Adenine N6-methylation of Active Genes in Fungi.</title>
        <authorList>
            <consortium name="DOE Joint Genome Institute"/>
            <person name="Mondo S.J."/>
            <person name="Dannebaum R.O."/>
            <person name="Kuo R.C."/>
            <person name="Labutti K."/>
            <person name="Haridas S."/>
            <person name="Kuo A."/>
            <person name="Salamov A."/>
            <person name="Ahrendt S.R."/>
            <person name="Lipzen A."/>
            <person name="Sullivan W."/>
            <person name="Andreopoulos W.B."/>
            <person name="Clum A."/>
            <person name="Lindquist E."/>
            <person name="Daum C."/>
            <person name="Ramamoorthy G.K."/>
            <person name="Gryganskyi A."/>
            <person name="Culley D."/>
            <person name="Magnuson J.K."/>
            <person name="James T.Y."/>
            <person name="O'Malley M.A."/>
            <person name="Stajich J.E."/>
            <person name="Spatafora J.W."/>
            <person name="Visel A."/>
            <person name="Grigoriev I.V."/>
        </authorList>
    </citation>
    <scope>NUCLEOTIDE SEQUENCE [LARGE SCALE GENOMIC DNA]</scope>
    <source>
        <strain evidence="1 2">PL171</strain>
    </source>
</reference>
<feature type="non-terminal residue" evidence="1">
    <location>
        <position position="1"/>
    </location>
</feature>
<comment type="caution">
    <text evidence="1">The sequence shown here is derived from an EMBL/GenBank/DDBJ whole genome shotgun (WGS) entry which is preliminary data.</text>
</comment>
<proteinExistence type="predicted"/>
<keyword evidence="2" id="KW-1185">Reference proteome</keyword>
<evidence type="ECO:0000313" key="1">
    <source>
        <dbReference type="EMBL" id="ORZ33506.1"/>
    </source>
</evidence>
<dbReference type="EMBL" id="MCFL01000035">
    <property type="protein sequence ID" value="ORZ33506.1"/>
    <property type="molecule type" value="Genomic_DNA"/>
</dbReference>
<dbReference type="Proteomes" id="UP000193411">
    <property type="component" value="Unassembled WGS sequence"/>
</dbReference>
<accession>A0A1Y2HFZ4</accession>
<organism evidence="1 2">
    <name type="scientific">Catenaria anguillulae PL171</name>
    <dbReference type="NCBI Taxonomy" id="765915"/>
    <lineage>
        <taxon>Eukaryota</taxon>
        <taxon>Fungi</taxon>
        <taxon>Fungi incertae sedis</taxon>
        <taxon>Blastocladiomycota</taxon>
        <taxon>Blastocladiomycetes</taxon>
        <taxon>Blastocladiales</taxon>
        <taxon>Catenariaceae</taxon>
        <taxon>Catenaria</taxon>
    </lineage>
</organism>
<dbReference type="AlphaFoldDB" id="A0A1Y2HFZ4"/>
<protein>
    <submittedName>
        <fullName evidence="1">Uncharacterized protein</fullName>
    </submittedName>
</protein>
<evidence type="ECO:0000313" key="2">
    <source>
        <dbReference type="Proteomes" id="UP000193411"/>
    </source>
</evidence>
<sequence length="149" mass="16475">RSIGLVVCQSTSFAPSQLRLCQPSRRNLAATAQLWTPVAACANANALCTVVHKMYTHVSDADFAKLHSGFRDWFGVIKSPPQIFGQHLTTSPNRQALGHQYERQYGLFPLPFMYLGLLQPAPTDGWAGSFQESTRCIDDVSDQPRPCGH</sequence>
<gene>
    <name evidence="1" type="ORF">BCR44DRAFT_1438107</name>
</gene>